<organism evidence="1 2">
    <name type="scientific">Glossina palpalis gambiensis</name>
    <dbReference type="NCBI Taxonomy" id="67801"/>
    <lineage>
        <taxon>Eukaryota</taxon>
        <taxon>Metazoa</taxon>
        <taxon>Ecdysozoa</taxon>
        <taxon>Arthropoda</taxon>
        <taxon>Hexapoda</taxon>
        <taxon>Insecta</taxon>
        <taxon>Pterygota</taxon>
        <taxon>Neoptera</taxon>
        <taxon>Endopterygota</taxon>
        <taxon>Diptera</taxon>
        <taxon>Brachycera</taxon>
        <taxon>Muscomorpha</taxon>
        <taxon>Hippoboscoidea</taxon>
        <taxon>Glossinidae</taxon>
        <taxon>Glossina</taxon>
    </lineage>
</organism>
<reference evidence="1" key="2">
    <citation type="submission" date="2020-05" db="UniProtKB">
        <authorList>
            <consortium name="EnsemblMetazoa"/>
        </authorList>
    </citation>
    <scope>IDENTIFICATION</scope>
    <source>
        <strain evidence="1">IAEA</strain>
    </source>
</reference>
<reference evidence="2" key="1">
    <citation type="submission" date="2015-01" db="EMBL/GenBank/DDBJ databases">
        <authorList>
            <person name="Aksoy S."/>
            <person name="Warren W."/>
            <person name="Wilson R.K."/>
        </authorList>
    </citation>
    <scope>NUCLEOTIDE SEQUENCE [LARGE SCALE GENOMIC DNA]</scope>
    <source>
        <strain evidence="2">IAEA</strain>
    </source>
</reference>
<sequence length="201" mass="23732">MPEVCEFMLSFRFPSRVVFNVRFLSLNTNGKKKLLWHYNICFARGLTLNYNETMFVGKYYDYKTEAASLLQVKLNSSIEDTYTHKTCFTFSKKSACNLNSFLFVVVLPFRDIDMQEYPMTFIHDYVKLFRLSLTFECLGWLVHLGQRTTLRYLRKKERHLLLNNFTFSYSCLEPPPLALTLHPPSILERMDDSFIATYSDT</sequence>
<accession>A0A1B0B4C8</accession>
<protein>
    <submittedName>
        <fullName evidence="1">Uncharacterized protein</fullName>
    </submittedName>
</protein>
<evidence type="ECO:0000313" key="1">
    <source>
        <dbReference type="EnsemblMetazoa" id="GPPI018445-PA"/>
    </source>
</evidence>
<dbReference type="EnsemblMetazoa" id="GPPI018445-RA">
    <property type="protein sequence ID" value="GPPI018445-PA"/>
    <property type="gene ID" value="GPPI018445"/>
</dbReference>
<dbReference type="Proteomes" id="UP000092460">
    <property type="component" value="Unassembled WGS sequence"/>
</dbReference>
<evidence type="ECO:0000313" key="2">
    <source>
        <dbReference type="Proteomes" id="UP000092460"/>
    </source>
</evidence>
<dbReference type="VEuPathDB" id="VectorBase:GPPI018445"/>
<name>A0A1B0B4C8_9MUSC</name>
<dbReference type="AlphaFoldDB" id="A0A1B0B4C8"/>
<dbReference type="EMBL" id="JXJN01008265">
    <property type="status" value="NOT_ANNOTATED_CDS"/>
    <property type="molecule type" value="Genomic_DNA"/>
</dbReference>
<proteinExistence type="predicted"/>
<keyword evidence="2" id="KW-1185">Reference proteome</keyword>